<protein>
    <submittedName>
        <fullName evidence="1">Uncharacterized protein</fullName>
    </submittedName>
</protein>
<evidence type="ECO:0000313" key="2">
    <source>
        <dbReference type="Proteomes" id="UP001589867"/>
    </source>
</evidence>
<dbReference type="EMBL" id="JBHLUH010000007">
    <property type="protein sequence ID" value="MFC0527291.1"/>
    <property type="molecule type" value="Genomic_DNA"/>
</dbReference>
<accession>A0ABV6LXX6</accession>
<gene>
    <name evidence="1" type="ORF">ACFFIA_06425</name>
</gene>
<dbReference type="Proteomes" id="UP001589867">
    <property type="component" value="Unassembled WGS sequence"/>
</dbReference>
<reference evidence="1 2" key="1">
    <citation type="submission" date="2024-09" db="EMBL/GenBank/DDBJ databases">
        <authorList>
            <person name="Sun Q."/>
            <person name="Mori K."/>
        </authorList>
    </citation>
    <scope>NUCLEOTIDE SEQUENCE [LARGE SCALE GENOMIC DNA]</scope>
    <source>
        <strain evidence="1 2">TBRC 3947</strain>
    </source>
</reference>
<evidence type="ECO:0000313" key="1">
    <source>
        <dbReference type="EMBL" id="MFC0527291.1"/>
    </source>
</evidence>
<keyword evidence="2" id="KW-1185">Reference proteome</keyword>
<comment type="caution">
    <text evidence="1">The sequence shown here is derived from an EMBL/GenBank/DDBJ whole genome shotgun (WGS) entry which is preliminary data.</text>
</comment>
<organism evidence="1 2">
    <name type="scientific">Phytohabitans kaempferiae</name>
    <dbReference type="NCBI Taxonomy" id="1620943"/>
    <lineage>
        <taxon>Bacteria</taxon>
        <taxon>Bacillati</taxon>
        <taxon>Actinomycetota</taxon>
        <taxon>Actinomycetes</taxon>
        <taxon>Micromonosporales</taxon>
        <taxon>Micromonosporaceae</taxon>
    </lineage>
</organism>
<proteinExistence type="predicted"/>
<sequence length="83" mass="9088">MSLTSLGAEIVAQFDRMVRRDGGQVVLLESEGEVLRVGYRPGNAGPDCQDDVCVLPQQELHQLMSETLGRRRPGAELVVEVLP</sequence>
<dbReference type="RefSeq" id="WP_377246899.1">
    <property type="nucleotide sequence ID" value="NZ_JBHLUH010000007.1"/>
</dbReference>
<name>A0ABV6LXX6_9ACTN</name>